<keyword evidence="4" id="KW-1185">Reference proteome</keyword>
<evidence type="ECO:0000256" key="1">
    <source>
        <dbReference type="SAM" id="MobiDB-lite"/>
    </source>
</evidence>
<keyword evidence="2" id="KW-0472">Membrane</keyword>
<feature type="compositionally biased region" description="Gly residues" evidence="1">
    <location>
        <begin position="32"/>
        <end position="45"/>
    </location>
</feature>
<feature type="transmembrane region" description="Helical" evidence="2">
    <location>
        <begin position="127"/>
        <end position="150"/>
    </location>
</feature>
<dbReference type="EMBL" id="BJOU01000019">
    <property type="protein sequence ID" value="GED99471.1"/>
    <property type="molecule type" value="Genomic_DNA"/>
</dbReference>
<gene>
    <name evidence="3" type="ORF">nbrc107697_35100</name>
</gene>
<keyword evidence="2" id="KW-0812">Transmembrane</keyword>
<organism evidence="3 4">
    <name type="scientific">Gordonia crocea</name>
    <dbReference type="NCBI Taxonomy" id="589162"/>
    <lineage>
        <taxon>Bacteria</taxon>
        <taxon>Bacillati</taxon>
        <taxon>Actinomycetota</taxon>
        <taxon>Actinomycetes</taxon>
        <taxon>Mycobacteriales</taxon>
        <taxon>Gordoniaceae</taxon>
        <taxon>Gordonia</taxon>
    </lineage>
</organism>
<evidence type="ECO:0000313" key="4">
    <source>
        <dbReference type="Proteomes" id="UP000444980"/>
    </source>
</evidence>
<feature type="transmembrane region" description="Helical" evidence="2">
    <location>
        <begin position="76"/>
        <end position="98"/>
    </location>
</feature>
<protein>
    <submittedName>
        <fullName evidence="3">Uncharacterized protein</fullName>
    </submittedName>
</protein>
<accession>A0A7I9V2R7</accession>
<evidence type="ECO:0000313" key="3">
    <source>
        <dbReference type="EMBL" id="GED99471.1"/>
    </source>
</evidence>
<feature type="region of interest" description="Disordered" evidence="1">
    <location>
        <begin position="1"/>
        <end position="69"/>
    </location>
</feature>
<keyword evidence="2" id="KW-1133">Transmembrane helix</keyword>
<sequence length="218" mass="21923">MSTPGFRGPDPFAPGPGGAVPHAGAAPNTGGQYAGGPNPGFGGQGAPTAYPGQPASSPTGPAGQSPIPVRRSSPPVTVWLALACLVAAAGLCVAQAVLGIRAASRSDVDDAQVHYLGFEVADLSTTAIVFTVLLALVFALGYLGFGYAVWRGQSWPAPLGSVLAALSLFGLMGGPLIIALVVVGILAVVFLWLPPSREFARQGSPTAPPTAFDPWGAR</sequence>
<reference evidence="4" key="1">
    <citation type="submission" date="2019-06" db="EMBL/GenBank/DDBJ databases">
        <title>Gordonia isolated from sludge of a wastewater treatment plant.</title>
        <authorList>
            <person name="Tamura T."/>
            <person name="Aoyama K."/>
            <person name="Kang Y."/>
            <person name="Saito S."/>
            <person name="Akiyama N."/>
            <person name="Yazawa K."/>
            <person name="Gonoi T."/>
            <person name="Mikami Y."/>
        </authorList>
    </citation>
    <scope>NUCLEOTIDE SEQUENCE [LARGE SCALE GENOMIC DNA]</scope>
    <source>
        <strain evidence="4">NBRC 107697</strain>
    </source>
</reference>
<name>A0A7I9V2R7_9ACTN</name>
<dbReference type="AlphaFoldDB" id="A0A7I9V2R7"/>
<proteinExistence type="predicted"/>
<feature type="compositionally biased region" description="Low complexity" evidence="1">
    <location>
        <begin position="19"/>
        <end position="31"/>
    </location>
</feature>
<feature type="compositionally biased region" description="Low complexity" evidence="1">
    <location>
        <begin position="1"/>
        <end position="10"/>
    </location>
</feature>
<comment type="caution">
    <text evidence="3">The sequence shown here is derived from an EMBL/GenBank/DDBJ whole genome shotgun (WGS) entry which is preliminary data.</text>
</comment>
<dbReference type="RefSeq" id="WP_161928742.1">
    <property type="nucleotide sequence ID" value="NZ_BJOU01000019.1"/>
</dbReference>
<feature type="transmembrane region" description="Helical" evidence="2">
    <location>
        <begin position="162"/>
        <end position="193"/>
    </location>
</feature>
<dbReference type="Proteomes" id="UP000444980">
    <property type="component" value="Unassembled WGS sequence"/>
</dbReference>
<evidence type="ECO:0000256" key="2">
    <source>
        <dbReference type="SAM" id="Phobius"/>
    </source>
</evidence>